<proteinExistence type="predicted"/>
<evidence type="ECO:0000313" key="2">
    <source>
        <dbReference type="EMBL" id="KAL2720002.1"/>
    </source>
</evidence>
<dbReference type="Proteomes" id="UP001607303">
    <property type="component" value="Unassembled WGS sequence"/>
</dbReference>
<dbReference type="EMBL" id="JAYRBN010000117">
    <property type="protein sequence ID" value="KAL2720002.1"/>
    <property type="molecule type" value="Genomic_DNA"/>
</dbReference>
<dbReference type="AlphaFoldDB" id="A0ABD2AHB6"/>
<organism evidence="2 3">
    <name type="scientific">Vespula maculifrons</name>
    <name type="common">Eastern yellow jacket</name>
    <name type="synonym">Wasp</name>
    <dbReference type="NCBI Taxonomy" id="7453"/>
    <lineage>
        <taxon>Eukaryota</taxon>
        <taxon>Metazoa</taxon>
        <taxon>Ecdysozoa</taxon>
        <taxon>Arthropoda</taxon>
        <taxon>Hexapoda</taxon>
        <taxon>Insecta</taxon>
        <taxon>Pterygota</taxon>
        <taxon>Neoptera</taxon>
        <taxon>Endopterygota</taxon>
        <taxon>Hymenoptera</taxon>
        <taxon>Apocrita</taxon>
        <taxon>Aculeata</taxon>
        <taxon>Vespoidea</taxon>
        <taxon>Vespidae</taxon>
        <taxon>Vespinae</taxon>
        <taxon>Vespula</taxon>
    </lineage>
</organism>
<feature type="region of interest" description="Disordered" evidence="1">
    <location>
        <begin position="128"/>
        <end position="147"/>
    </location>
</feature>
<evidence type="ECO:0000313" key="3">
    <source>
        <dbReference type="Proteomes" id="UP001607303"/>
    </source>
</evidence>
<evidence type="ECO:0000256" key="1">
    <source>
        <dbReference type="SAM" id="MobiDB-lite"/>
    </source>
</evidence>
<protein>
    <submittedName>
        <fullName evidence="2">Uncharacterized protein</fullName>
    </submittedName>
</protein>
<comment type="caution">
    <text evidence="2">The sequence shown here is derived from an EMBL/GenBank/DDBJ whole genome shotgun (WGS) entry which is preliminary data.</text>
</comment>
<keyword evidence="3" id="KW-1185">Reference proteome</keyword>
<name>A0ABD2AHB6_VESMC</name>
<sequence length="178" mass="21489">MDNINVRPSTRLRNENNFMKSTNVFLLISEFIKKLPYGMKPKLKRKACNYLEKKHQPSTSILNFNRQAHWIMKTEEWFKKQLKILTKKGTSKRKKKKKHLCLTIQDQWCYFIKLGAVVRRNGKDLRFPKDLKSNRRRNGGQSSSNSLESLRRSRIDCYLNRNYFQRRHENFNYTQLDN</sequence>
<accession>A0ABD2AHB6</accession>
<gene>
    <name evidence="2" type="ORF">V1477_021149</name>
</gene>
<reference evidence="2 3" key="1">
    <citation type="journal article" date="2024" name="Ann. Entomol. Soc. Am.">
        <title>Genomic analyses of the southern and eastern yellowjacket wasps (Hymenoptera: Vespidae) reveal evolutionary signatures of social life.</title>
        <authorList>
            <person name="Catto M.A."/>
            <person name="Caine P.B."/>
            <person name="Orr S.E."/>
            <person name="Hunt B.G."/>
            <person name="Goodisman M.A.D."/>
        </authorList>
    </citation>
    <scope>NUCLEOTIDE SEQUENCE [LARGE SCALE GENOMIC DNA]</scope>
    <source>
        <strain evidence="2">232</strain>
        <tissue evidence="2">Head and thorax</tissue>
    </source>
</reference>